<gene>
    <name evidence="9" type="ORF">FSP39_010697</name>
</gene>
<dbReference type="AlphaFoldDB" id="A0AA89CAR6"/>
<dbReference type="PANTHER" id="PTHR28556">
    <property type="entry name" value="TRANSMEMBRANE PROTEIN 106B"/>
    <property type="match status" value="1"/>
</dbReference>
<evidence type="ECO:0008006" key="11">
    <source>
        <dbReference type="Google" id="ProtNLM"/>
    </source>
</evidence>
<evidence type="ECO:0000256" key="2">
    <source>
        <dbReference type="ARBA" id="ARBA00008111"/>
    </source>
</evidence>
<name>A0AA89CAR6_PINIB</name>
<evidence type="ECO:0000259" key="8">
    <source>
        <dbReference type="Pfam" id="PF21002"/>
    </source>
</evidence>
<sequence>MGDTEKEKLLRSPVEPARYMGFDEESKKLDVKVVPSRNGSNTPPEPCVENSRNLRTENSIISSGYADGSRQRMARESTSRSEGYTELLRGSVPCPTCRGAGNIPKEQEHQLVALIPVKDERLKPRRTWLYVLLAVSFCVITAGLLIFFMFPRDVTLSSNVKLLLPSDLVINKEEQFVSFTVKNLFNISNSNYFPVYMSKTSMQVIFNGKVLNTTTDNQTMKVPIRGSAAFDVDIEIQFNKENGFAQMV</sequence>
<accession>A0AA89CAR6</accession>
<feature type="transmembrane region" description="Helical" evidence="6">
    <location>
        <begin position="128"/>
        <end position="150"/>
    </location>
</feature>
<dbReference type="InterPro" id="IPR048511">
    <property type="entry name" value="TMEM106_N"/>
</dbReference>
<comment type="caution">
    <text evidence="9">The sequence shown here is derived from an EMBL/GenBank/DDBJ whole genome shotgun (WGS) entry which is preliminary data.</text>
</comment>
<dbReference type="Proteomes" id="UP001186944">
    <property type="component" value="Unassembled WGS sequence"/>
</dbReference>
<dbReference type="EMBL" id="VSWD01000001">
    <property type="protein sequence ID" value="KAK3108563.1"/>
    <property type="molecule type" value="Genomic_DNA"/>
</dbReference>
<reference evidence="9" key="1">
    <citation type="submission" date="2019-08" db="EMBL/GenBank/DDBJ databases">
        <title>The improved chromosome-level genome for the pearl oyster Pinctada fucata martensii using PacBio sequencing and Hi-C.</title>
        <authorList>
            <person name="Zheng Z."/>
        </authorList>
    </citation>
    <scope>NUCLEOTIDE SEQUENCE</scope>
    <source>
        <strain evidence="9">ZZ-2019</strain>
        <tissue evidence="9">Adductor muscle</tissue>
    </source>
</reference>
<dbReference type="GO" id="GO:0012505">
    <property type="term" value="C:endomembrane system"/>
    <property type="evidence" value="ECO:0007669"/>
    <property type="project" value="UniProtKB-SubCell"/>
</dbReference>
<dbReference type="Pfam" id="PF21002">
    <property type="entry name" value="TMEM106_N"/>
    <property type="match status" value="1"/>
</dbReference>
<dbReference type="InterPro" id="IPR048509">
    <property type="entry name" value="TMEM106_C"/>
</dbReference>
<evidence type="ECO:0000256" key="3">
    <source>
        <dbReference type="ARBA" id="ARBA00022692"/>
    </source>
</evidence>
<evidence type="ECO:0000256" key="5">
    <source>
        <dbReference type="ARBA" id="ARBA00023136"/>
    </source>
</evidence>
<dbReference type="PANTHER" id="PTHR28556:SF4">
    <property type="entry name" value="TRANSMEMBRANE PROTEIN 106A"/>
    <property type="match status" value="1"/>
</dbReference>
<comment type="similarity">
    <text evidence="2">Belongs to the TMEM106 family.</text>
</comment>
<protein>
    <recommendedName>
        <fullName evidence="11">Transmembrane protein 106B</fullName>
    </recommendedName>
</protein>
<dbReference type="Pfam" id="PF07092">
    <property type="entry name" value="TMEM106"/>
    <property type="match status" value="1"/>
</dbReference>
<keyword evidence="5 6" id="KW-0472">Membrane</keyword>
<evidence type="ECO:0000256" key="6">
    <source>
        <dbReference type="SAM" id="Phobius"/>
    </source>
</evidence>
<keyword evidence="4 6" id="KW-1133">Transmembrane helix</keyword>
<keyword evidence="3 6" id="KW-0812">Transmembrane</keyword>
<evidence type="ECO:0000256" key="1">
    <source>
        <dbReference type="ARBA" id="ARBA00004308"/>
    </source>
</evidence>
<feature type="domain" description="Transmembrane protein 106 C-terminal" evidence="7">
    <location>
        <begin position="166"/>
        <end position="242"/>
    </location>
</feature>
<feature type="domain" description="Transmembrane protein 106 N-terminal" evidence="8">
    <location>
        <begin position="56"/>
        <end position="127"/>
    </location>
</feature>
<organism evidence="9 10">
    <name type="scientific">Pinctada imbricata</name>
    <name type="common">Atlantic pearl-oyster</name>
    <name type="synonym">Pinctada martensii</name>
    <dbReference type="NCBI Taxonomy" id="66713"/>
    <lineage>
        <taxon>Eukaryota</taxon>
        <taxon>Metazoa</taxon>
        <taxon>Spiralia</taxon>
        <taxon>Lophotrochozoa</taxon>
        <taxon>Mollusca</taxon>
        <taxon>Bivalvia</taxon>
        <taxon>Autobranchia</taxon>
        <taxon>Pteriomorphia</taxon>
        <taxon>Pterioida</taxon>
        <taxon>Pterioidea</taxon>
        <taxon>Pteriidae</taxon>
        <taxon>Pinctada</taxon>
    </lineage>
</organism>
<evidence type="ECO:0000313" key="9">
    <source>
        <dbReference type="EMBL" id="KAK3108563.1"/>
    </source>
</evidence>
<evidence type="ECO:0000256" key="4">
    <source>
        <dbReference type="ARBA" id="ARBA00022989"/>
    </source>
</evidence>
<dbReference type="InterPro" id="IPR009790">
    <property type="entry name" value="TMEM106"/>
</dbReference>
<proteinExistence type="inferred from homology"/>
<evidence type="ECO:0000259" key="7">
    <source>
        <dbReference type="Pfam" id="PF07092"/>
    </source>
</evidence>
<comment type="subcellular location">
    <subcellularLocation>
        <location evidence="1">Endomembrane system</location>
    </subcellularLocation>
</comment>
<evidence type="ECO:0000313" key="10">
    <source>
        <dbReference type="Proteomes" id="UP001186944"/>
    </source>
</evidence>
<keyword evidence="10" id="KW-1185">Reference proteome</keyword>